<name>A0ABT5VEU1_9BACI</name>
<organism evidence="1 2">
    <name type="scientific">Alkalihalobacterium chitinilyticum</name>
    <dbReference type="NCBI Taxonomy" id="2980103"/>
    <lineage>
        <taxon>Bacteria</taxon>
        <taxon>Bacillati</taxon>
        <taxon>Bacillota</taxon>
        <taxon>Bacilli</taxon>
        <taxon>Bacillales</taxon>
        <taxon>Bacillaceae</taxon>
        <taxon>Alkalihalobacterium</taxon>
    </lineage>
</organism>
<dbReference type="RefSeq" id="WP_275118597.1">
    <property type="nucleotide sequence ID" value="NZ_JAOTPO010000007.1"/>
</dbReference>
<accession>A0ABT5VEU1</accession>
<dbReference type="EMBL" id="JAOTPO010000007">
    <property type="protein sequence ID" value="MDE5413978.1"/>
    <property type="molecule type" value="Genomic_DNA"/>
</dbReference>
<comment type="caution">
    <text evidence="1">The sequence shown here is derived from an EMBL/GenBank/DDBJ whole genome shotgun (WGS) entry which is preliminary data.</text>
</comment>
<evidence type="ECO:0000313" key="1">
    <source>
        <dbReference type="EMBL" id="MDE5413978.1"/>
    </source>
</evidence>
<proteinExistence type="predicted"/>
<protein>
    <recommendedName>
        <fullName evidence="3">Helix-turn-helix domain-containing protein</fullName>
    </recommendedName>
</protein>
<dbReference type="Proteomes" id="UP001148125">
    <property type="component" value="Unassembled WGS sequence"/>
</dbReference>
<evidence type="ECO:0000313" key="2">
    <source>
        <dbReference type="Proteomes" id="UP001148125"/>
    </source>
</evidence>
<keyword evidence="2" id="KW-1185">Reference proteome</keyword>
<evidence type="ECO:0008006" key="3">
    <source>
        <dbReference type="Google" id="ProtNLM"/>
    </source>
</evidence>
<sequence length="204" mass="23588">MLRKAKALGILSIHHTIRQKGGYSHNVYVFHRFDESQDSQLTNRHPVTKPATTSVQFQEKAPEAPSFQTKKQKHIKELRQPTLDSLDHTFVPAYVPPPFVKVAKPFFIRAKNICSLWDKALIAYRSMKFEQPVETFLPTIIQAFKETVYKYKQNYIRTSFIQYFYGTVAGKLAVAKRRIMAEDTPWGQWLKAGTFPRRGSALPK</sequence>
<gene>
    <name evidence="1" type="ORF">N7Z68_11360</name>
</gene>
<reference evidence="1" key="1">
    <citation type="submission" date="2024-05" db="EMBL/GenBank/DDBJ databases">
        <title>Alkalihalobacillus sp. strain MEB203 novel alkaliphilic bacterium from Lonar Lake, India.</title>
        <authorList>
            <person name="Joshi A."/>
            <person name="Thite S."/>
            <person name="Mengade P."/>
        </authorList>
    </citation>
    <scope>NUCLEOTIDE SEQUENCE</scope>
    <source>
        <strain evidence="1">MEB 203</strain>
    </source>
</reference>